<reference evidence="5" key="1">
    <citation type="submission" date="2016-10" db="EMBL/GenBank/DDBJ databases">
        <authorList>
            <person name="Varghese N."/>
            <person name="Submissions S."/>
        </authorList>
    </citation>
    <scope>NUCLEOTIDE SEQUENCE [LARGE SCALE GENOMIC DNA]</scope>
    <source>
        <strain evidence="5">DSM 44437</strain>
    </source>
</reference>
<dbReference type="UniPathway" id="UPA00539"/>
<dbReference type="GO" id="GO:0018189">
    <property type="term" value="P:pyrroloquinoline quinone biosynthetic process"/>
    <property type="evidence" value="ECO:0007669"/>
    <property type="project" value="UniProtKB-UniPathway"/>
</dbReference>
<gene>
    <name evidence="4" type="ORF">SAMN04488000_101813</name>
</gene>
<evidence type="ECO:0000256" key="3">
    <source>
        <dbReference type="ARBA" id="ARBA00015086"/>
    </source>
</evidence>
<evidence type="ECO:0000313" key="5">
    <source>
        <dbReference type="Proteomes" id="UP000199503"/>
    </source>
</evidence>
<dbReference type="STRING" id="65499.SAMN04488000_101813"/>
<protein>
    <recommendedName>
        <fullName evidence="3">Coenzyme PQQ synthesis protein A</fullName>
    </recommendedName>
</protein>
<keyword evidence="5" id="KW-1185">Reference proteome</keyword>
<dbReference type="EMBL" id="FOFV01000001">
    <property type="protein sequence ID" value="SEP96341.1"/>
    <property type="molecule type" value="Genomic_DNA"/>
</dbReference>
<organism evidence="4 5">
    <name type="scientific">Lentzea albida</name>
    <dbReference type="NCBI Taxonomy" id="65499"/>
    <lineage>
        <taxon>Bacteria</taxon>
        <taxon>Bacillati</taxon>
        <taxon>Actinomycetota</taxon>
        <taxon>Actinomycetes</taxon>
        <taxon>Pseudonocardiales</taxon>
        <taxon>Pseudonocardiaceae</taxon>
        <taxon>Lentzea</taxon>
    </lineage>
</organism>
<dbReference type="AlphaFoldDB" id="A0A1H9C5S3"/>
<evidence type="ECO:0000256" key="1">
    <source>
        <dbReference type="ARBA" id="ARBA00004886"/>
    </source>
</evidence>
<evidence type="ECO:0000256" key="2">
    <source>
        <dbReference type="ARBA" id="ARBA00009325"/>
    </source>
</evidence>
<proteinExistence type="inferred from homology"/>
<dbReference type="Proteomes" id="UP000199503">
    <property type="component" value="Unassembled WGS sequence"/>
</dbReference>
<dbReference type="NCBIfam" id="TIGR02107">
    <property type="entry name" value="PQQ_syn_pqqA"/>
    <property type="match status" value="1"/>
</dbReference>
<name>A0A1H9C5S3_9PSEU</name>
<dbReference type="Pfam" id="PF08042">
    <property type="entry name" value="PqqA"/>
    <property type="match status" value="1"/>
</dbReference>
<evidence type="ECO:0000313" key="4">
    <source>
        <dbReference type="EMBL" id="SEP96341.1"/>
    </source>
</evidence>
<accession>A0A1H9C5S3</accession>
<comment type="pathway">
    <text evidence="1">Cofactor biosynthesis; pyrroloquinoline quinone biosynthesis.</text>
</comment>
<comment type="similarity">
    <text evidence="2">Belongs to the PqqA family.</text>
</comment>
<dbReference type="InterPro" id="IPR011725">
    <property type="entry name" value="PQQ_synth_PqqA"/>
</dbReference>
<sequence length="74" mass="8568">MAVRTTYRVVRRRALTESACTPSRACGQETEELRMNVAVTTTETKLPEIRREWVKPDFRDFETPMEVTAYAARS</sequence>